<dbReference type="HOGENOM" id="CLU_3341480_0_0_0"/>
<evidence type="ECO:0000313" key="2">
    <source>
        <dbReference type="EMBL" id="APF20703.1"/>
    </source>
</evidence>
<gene>
    <name evidence="2" type="ORF">Cabys_3958</name>
    <name evidence="3" type="ORF">Calab_1172</name>
</gene>
<evidence type="ECO:0000313" key="3">
    <source>
        <dbReference type="EMBL" id="EHO40798.1"/>
    </source>
</evidence>
<dbReference type="Proteomes" id="UP000004671">
    <property type="component" value="Chromosome"/>
</dbReference>
<keyword evidence="1" id="KW-0472">Membrane</keyword>
<dbReference type="PaxDb" id="880073-Calab_1172"/>
<name>H1XX61_CALAY</name>
<dbReference type="EMBL" id="CM001402">
    <property type="protein sequence ID" value="EHO40798.1"/>
    <property type="molecule type" value="Genomic_DNA"/>
</dbReference>
<keyword evidence="1" id="KW-1133">Transmembrane helix</keyword>
<evidence type="ECO:0000256" key="1">
    <source>
        <dbReference type="SAM" id="Phobius"/>
    </source>
</evidence>
<organism evidence="3 4">
    <name type="scientific">Caldithrix abyssi DSM 13497</name>
    <dbReference type="NCBI Taxonomy" id="880073"/>
    <lineage>
        <taxon>Bacteria</taxon>
        <taxon>Pseudomonadati</taxon>
        <taxon>Calditrichota</taxon>
        <taxon>Calditrichia</taxon>
        <taxon>Calditrichales</taxon>
        <taxon>Calditrichaceae</taxon>
        <taxon>Caldithrix</taxon>
    </lineage>
</organism>
<keyword evidence="4" id="KW-1185">Reference proteome</keyword>
<accession>H1XX61</accession>
<dbReference type="STRING" id="880073.Cabys_3958"/>
<evidence type="ECO:0000313" key="4">
    <source>
        <dbReference type="Proteomes" id="UP000004671"/>
    </source>
</evidence>
<protein>
    <submittedName>
        <fullName evidence="3">Uncharacterized protein</fullName>
    </submittedName>
</protein>
<keyword evidence="1" id="KW-0812">Transmembrane</keyword>
<dbReference type="AlphaFoldDB" id="H1XX61"/>
<dbReference type="KEGG" id="caby:Cabys_3958"/>
<evidence type="ECO:0000313" key="5">
    <source>
        <dbReference type="Proteomes" id="UP000183868"/>
    </source>
</evidence>
<reference evidence="3 4" key="1">
    <citation type="submission" date="2011-09" db="EMBL/GenBank/DDBJ databases">
        <title>The permanent draft genome of Caldithrix abyssi DSM 13497.</title>
        <authorList>
            <consortium name="US DOE Joint Genome Institute (JGI-PGF)"/>
            <person name="Lucas S."/>
            <person name="Han J."/>
            <person name="Lapidus A."/>
            <person name="Bruce D."/>
            <person name="Goodwin L."/>
            <person name="Pitluck S."/>
            <person name="Peters L."/>
            <person name="Kyrpides N."/>
            <person name="Mavromatis K."/>
            <person name="Ivanova N."/>
            <person name="Mikhailova N."/>
            <person name="Chertkov O."/>
            <person name="Detter J.C."/>
            <person name="Tapia R."/>
            <person name="Han C."/>
            <person name="Land M."/>
            <person name="Hauser L."/>
            <person name="Markowitz V."/>
            <person name="Cheng J.-F."/>
            <person name="Hugenholtz P."/>
            <person name="Woyke T."/>
            <person name="Wu D."/>
            <person name="Spring S."/>
            <person name="Brambilla E."/>
            <person name="Klenk H.-P."/>
            <person name="Eisen J.A."/>
        </authorList>
    </citation>
    <scope>NUCLEOTIDE SEQUENCE [LARGE SCALE GENOMIC DNA]</scope>
    <source>
        <strain evidence="3 4">DSM 13497</strain>
    </source>
</reference>
<reference evidence="2 5" key="2">
    <citation type="submission" date="2016-11" db="EMBL/GenBank/DDBJ databases">
        <title>Genomic analysis of Caldithrix abyssi and proposal of a novel bacterial phylum Caldithrichaeota.</title>
        <authorList>
            <person name="Kublanov I."/>
            <person name="Sigalova O."/>
            <person name="Gavrilov S."/>
            <person name="Lebedinsky A."/>
            <person name="Ivanova N."/>
            <person name="Daum C."/>
            <person name="Reddy T."/>
            <person name="Klenk H.P."/>
            <person name="Goker M."/>
            <person name="Reva O."/>
            <person name="Miroshnichenko M."/>
            <person name="Kyprides N."/>
            <person name="Woyke T."/>
            <person name="Gelfand M."/>
        </authorList>
    </citation>
    <scope>NUCLEOTIDE SEQUENCE [LARGE SCALE GENOMIC DNA]</scope>
    <source>
        <strain evidence="2 5">LF13</strain>
    </source>
</reference>
<feature type="transmembrane region" description="Helical" evidence="1">
    <location>
        <begin position="6"/>
        <end position="23"/>
    </location>
</feature>
<dbReference type="Proteomes" id="UP000183868">
    <property type="component" value="Chromosome"/>
</dbReference>
<proteinExistence type="predicted"/>
<dbReference type="EMBL" id="CP018099">
    <property type="protein sequence ID" value="APF20703.1"/>
    <property type="molecule type" value="Genomic_DNA"/>
</dbReference>
<sequence>MLSGLVKITIFFDLAIILFANQMRDRLLKAPDDFKYR</sequence>
<dbReference type="InParanoid" id="H1XX61"/>